<dbReference type="PROSITE" id="PS50006">
    <property type="entry name" value="FHA_DOMAIN"/>
    <property type="match status" value="1"/>
</dbReference>
<dbReference type="GO" id="GO:0030870">
    <property type="term" value="C:Mre11 complex"/>
    <property type="evidence" value="ECO:0007669"/>
    <property type="project" value="InterPro"/>
</dbReference>
<dbReference type="FunFam" id="2.60.200.20:FF:000017">
    <property type="entry name" value="Nibrin"/>
    <property type="match status" value="1"/>
</dbReference>
<comment type="similarity">
    <text evidence="8">Belongs to the Nibrin family.</text>
</comment>
<dbReference type="InterPro" id="IPR040227">
    <property type="entry name" value="Nibrin-rel"/>
</dbReference>
<gene>
    <name evidence="10" type="ORF">ZOSMA_162G00590</name>
</gene>
<dbReference type="EMBL" id="LFYR01000625">
    <property type="protein sequence ID" value="KMZ72536.1"/>
    <property type="molecule type" value="Genomic_DNA"/>
</dbReference>
<protein>
    <recommendedName>
        <fullName evidence="9">FHA domain-containing protein</fullName>
    </recommendedName>
</protein>
<dbReference type="Proteomes" id="UP000036987">
    <property type="component" value="Unassembled WGS sequence"/>
</dbReference>
<keyword evidence="5" id="KW-0234">DNA repair</keyword>
<keyword evidence="11" id="KW-1185">Reference proteome</keyword>
<dbReference type="SMART" id="SM00240">
    <property type="entry name" value="FHA"/>
    <property type="match status" value="1"/>
</dbReference>
<reference evidence="11" key="1">
    <citation type="journal article" date="2016" name="Nature">
        <title>The genome of the seagrass Zostera marina reveals angiosperm adaptation to the sea.</title>
        <authorList>
            <person name="Olsen J.L."/>
            <person name="Rouze P."/>
            <person name="Verhelst B."/>
            <person name="Lin Y.-C."/>
            <person name="Bayer T."/>
            <person name="Collen J."/>
            <person name="Dattolo E."/>
            <person name="De Paoli E."/>
            <person name="Dittami S."/>
            <person name="Maumus F."/>
            <person name="Michel G."/>
            <person name="Kersting A."/>
            <person name="Lauritano C."/>
            <person name="Lohaus R."/>
            <person name="Toepel M."/>
            <person name="Tonon T."/>
            <person name="Vanneste K."/>
            <person name="Amirebrahimi M."/>
            <person name="Brakel J."/>
            <person name="Bostroem C."/>
            <person name="Chovatia M."/>
            <person name="Grimwood J."/>
            <person name="Jenkins J.W."/>
            <person name="Jueterbock A."/>
            <person name="Mraz A."/>
            <person name="Stam W.T."/>
            <person name="Tice H."/>
            <person name="Bornberg-Bauer E."/>
            <person name="Green P.J."/>
            <person name="Pearson G.A."/>
            <person name="Procaccini G."/>
            <person name="Duarte C.M."/>
            <person name="Schmutz J."/>
            <person name="Reusch T.B.H."/>
            <person name="Van de Peer Y."/>
        </authorList>
    </citation>
    <scope>NUCLEOTIDE SEQUENCE [LARGE SCALE GENOMIC DNA]</scope>
    <source>
        <strain evidence="11">cv. Finnish</strain>
    </source>
</reference>
<keyword evidence="6" id="KW-0539">Nucleus</keyword>
<comment type="subcellular location">
    <subcellularLocation>
        <location evidence="2">Chromosome</location>
    </subcellularLocation>
    <subcellularLocation>
        <location evidence="1">Nucleus</location>
    </subcellularLocation>
</comment>
<evidence type="ECO:0000256" key="7">
    <source>
        <dbReference type="ARBA" id="ARBA00023306"/>
    </source>
</evidence>
<dbReference type="GO" id="GO:0007095">
    <property type="term" value="P:mitotic G2 DNA damage checkpoint signaling"/>
    <property type="evidence" value="ECO:0007669"/>
    <property type="project" value="InterPro"/>
</dbReference>
<feature type="domain" description="FHA" evidence="9">
    <location>
        <begin position="25"/>
        <end position="85"/>
    </location>
</feature>
<dbReference type="OMA" id="CTHILVQ"/>
<dbReference type="InterPro" id="IPR008984">
    <property type="entry name" value="SMAD_FHA_dom_sf"/>
</dbReference>
<name>A0A0K9PU84_ZOSMR</name>
<organism evidence="10 11">
    <name type="scientific">Zostera marina</name>
    <name type="common">Eelgrass</name>
    <dbReference type="NCBI Taxonomy" id="29655"/>
    <lineage>
        <taxon>Eukaryota</taxon>
        <taxon>Viridiplantae</taxon>
        <taxon>Streptophyta</taxon>
        <taxon>Embryophyta</taxon>
        <taxon>Tracheophyta</taxon>
        <taxon>Spermatophyta</taxon>
        <taxon>Magnoliopsida</taxon>
        <taxon>Liliopsida</taxon>
        <taxon>Zosteraceae</taxon>
        <taxon>Zostera</taxon>
    </lineage>
</organism>
<evidence type="ECO:0000256" key="6">
    <source>
        <dbReference type="ARBA" id="ARBA00023242"/>
    </source>
</evidence>
<evidence type="ECO:0000256" key="5">
    <source>
        <dbReference type="ARBA" id="ARBA00023204"/>
    </source>
</evidence>
<dbReference type="Gene3D" id="2.60.200.20">
    <property type="match status" value="1"/>
</dbReference>
<evidence type="ECO:0000259" key="9">
    <source>
        <dbReference type="PROSITE" id="PS50006"/>
    </source>
</evidence>
<evidence type="ECO:0000256" key="4">
    <source>
        <dbReference type="ARBA" id="ARBA00022763"/>
    </source>
</evidence>
<evidence type="ECO:0000256" key="3">
    <source>
        <dbReference type="ARBA" id="ARBA00022454"/>
    </source>
</evidence>
<dbReference type="PANTHER" id="PTHR12162">
    <property type="entry name" value="NIBRIN-RELATED"/>
    <property type="match status" value="1"/>
</dbReference>
<dbReference type="CDD" id="cd22667">
    <property type="entry name" value="FHA_NBN"/>
    <property type="match status" value="1"/>
</dbReference>
<keyword evidence="4" id="KW-0227">DNA damage</keyword>
<dbReference type="STRING" id="29655.A0A0K9PU84"/>
<dbReference type="Pfam" id="PF00498">
    <property type="entry name" value="FHA"/>
    <property type="match status" value="1"/>
</dbReference>
<accession>A0A0K9PU84</accession>
<evidence type="ECO:0000256" key="1">
    <source>
        <dbReference type="ARBA" id="ARBA00004123"/>
    </source>
</evidence>
<comment type="caution">
    <text evidence="10">The sequence shown here is derived from an EMBL/GenBank/DDBJ whole genome shotgun (WGS) entry which is preliminary data.</text>
</comment>
<dbReference type="AlphaFoldDB" id="A0A0K9PU84"/>
<dbReference type="PANTHER" id="PTHR12162:SF0">
    <property type="entry name" value="NIBRIN"/>
    <property type="match status" value="1"/>
</dbReference>
<evidence type="ECO:0000313" key="11">
    <source>
        <dbReference type="Proteomes" id="UP000036987"/>
    </source>
</evidence>
<proteinExistence type="inferred from homology"/>
<keyword evidence="3" id="KW-0158">Chromosome</keyword>
<evidence type="ECO:0000256" key="2">
    <source>
        <dbReference type="ARBA" id="ARBA00004286"/>
    </source>
</evidence>
<dbReference type="OrthoDB" id="552194at2759"/>
<dbReference type="SUPFAM" id="SSF49879">
    <property type="entry name" value="SMAD/FHA domain"/>
    <property type="match status" value="1"/>
</dbReference>
<dbReference type="GO" id="GO:0005694">
    <property type="term" value="C:chromosome"/>
    <property type="evidence" value="ECO:0007669"/>
    <property type="project" value="UniProtKB-SubCell"/>
</dbReference>
<dbReference type="InterPro" id="IPR000253">
    <property type="entry name" value="FHA_dom"/>
</dbReference>
<sequence>MVWALLPVDSPPGAQTYYIFAKGTYKVGRKDCDLIIQTDRGVSRLHAEIIVDAMCPILSHDGSTWTNVHVRDHSKFGTFVNKKDAAKAVHSRPNKVETLKDGDIISFGTGNASFRFCFYDLMVFVGSSKNALANCSIKSIISSIGILFIMKPRKMYIILLHFS</sequence>
<keyword evidence="7" id="KW-0131">Cell cycle</keyword>
<evidence type="ECO:0000256" key="8">
    <source>
        <dbReference type="ARBA" id="ARBA00044757"/>
    </source>
</evidence>
<dbReference type="GO" id="GO:0006302">
    <property type="term" value="P:double-strand break repair"/>
    <property type="evidence" value="ECO:0007669"/>
    <property type="project" value="InterPro"/>
</dbReference>
<evidence type="ECO:0000313" key="10">
    <source>
        <dbReference type="EMBL" id="KMZ72536.1"/>
    </source>
</evidence>